<dbReference type="PANTHER" id="PTHR16002:SF4">
    <property type="entry name" value="TMEM248_TMEM219 DOMAIN-CONTAINING PROTEIN"/>
    <property type="match status" value="1"/>
</dbReference>
<keyword evidence="2 5" id="KW-0812">Transmembrane</keyword>
<proteinExistence type="predicted"/>
<dbReference type="InterPro" id="IPR039587">
    <property type="entry name" value="TMEM248/TMEM219_dom"/>
</dbReference>
<name>A0ABN8NKF0_9CNID</name>
<feature type="transmembrane region" description="Helical" evidence="5">
    <location>
        <begin position="257"/>
        <end position="275"/>
    </location>
</feature>
<comment type="caution">
    <text evidence="7">The sequence shown here is derived from an EMBL/GenBank/DDBJ whole genome shotgun (WGS) entry which is preliminary data.</text>
</comment>
<organism evidence="7 8">
    <name type="scientific">Porites lobata</name>
    <dbReference type="NCBI Taxonomy" id="104759"/>
    <lineage>
        <taxon>Eukaryota</taxon>
        <taxon>Metazoa</taxon>
        <taxon>Cnidaria</taxon>
        <taxon>Anthozoa</taxon>
        <taxon>Hexacorallia</taxon>
        <taxon>Scleractinia</taxon>
        <taxon>Fungiina</taxon>
        <taxon>Poritidae</taxon>
        <taxon>Porites</taxon>
    </lineage>
</organism>
<evidence type="ECO:0000259" key="6">
    <source>
        <dbReference type="Pfam" id="PF14940"/>
    </source>
</evidence>
<sequence length="292" mass="31970">MIECKCCKNLFGFAASRPPCFVFTVCLAAFGIGLFSLGYFVQVYGWFDDVGDIQNKEWHSFLNHLASSEFCIFGNQTLRNATSLNSTNMTAPTPAGFTTVTIPVLDLSITPSKGFGGVVNNVTHVTVEMPATELGLTGPWGNFMVNMTLTLSQPWTMDCQENMCKSVYVETCASVTVPNDIVPQHLMSKSACNMSSEDVSIVQMNNVKRHATTVHQDDQQCINGIKAETTLPLNDHKSPTGTMSLADASAVNLRLQYSSYFLFVLVITCILYGMIKGRPGKQNFNKKGSLPL</sequence>
<gene>
    <name evidence="7" type="ORF">PLOB_00019861</name>
</gene>
<dbReference type="PANTHER" id="PTHR16002">
    <property type="entry name" value="TRANSMEMBRANE PROTEIN 248-LIKE"/>
    <property type="match status" value="1"/>
</dbReference>
<dbReference type="EMBL" id="CALNXK010000023">
    <property type="protein sequence ID" value="CAH3111186.1"/>
    <property type="molecule type" value="Genomic_DNA"/>
</dbReference>
<evidence type="ECO:0000256" key="2">
    <source>
        <dbReference type="ARBA" id="ARBA00022692"/>
    </source>
</evidence>
<dbReference type="Proteomes" id="UP001159405">
    <property type="component" value="Unassembled WGS sequence"/>
</dbReference>
<feature type="domain" description="TMEM248/TMEM219" evidence="6">
    <location>
        <begin position="12"/>
        <end position="229"/>
    </location>
</feature>
<evidence type="ECO:0000256" key="5">
    <source>
        <dbReference type="SAM" id="Phobius"/>
    </source>
</evidence>
<protein>
    <recommendedName>
        <fullName evidence="6">TMEM248/TMEM219 domain-containing protein</fullName>
    </recommendedName>
</protein>
<keyword evidence="8" id="KW-1185">Reference proteome</keyword>
<evidence type="ECO:0000313" key="7">
    <source>
        <dbReference type="EMBL" id="CAH3111186.1"/>
    </source>
</evidence>
<dbReference type="Pfam" id="PF14940">
    <property type="entry name" value="TMEM219"/>
    <property type="match status" value="1"/>
</dbReference>
<keyword evidence="4 5" id="KW-0472">Membrane</keyword>
<evidence type="ECO:0000313" key="8">
    <source>
        <dbReference type="Proteomes" id="UP001159405"/>
    </source>
</evidence>
<evidence type="ECO:0000256" key="3">
    <source>
        <dbReference type="ARBA" id="ARBA00022989"/>
    </source>
</evidence>
<accession>A0ABN8NKF0</accession>
<evidence type="ECO:0000256" key="1">
    <source>
        <dbReference type="ARBA" id="ARBA00004370"/>
    </source>
</evidence>
<evidence type="ECO:0000256" key="4">
    <source>
        <dbReference type="ARBA" id="ARBA00023136"/>
    </source>
</evidence>
<comment type="subcellular location">
    <subcellularLocation>
        <location evidence="1">Membrane</location>
    </subcellularLocation>
</comment>
<reference evidence="7 8" key="1">
    <citation type="submission" date="2022-05" db="EMBL/GenBank/DDBJ databases">
        <authorList>
            <consortium name="Genoscope - CEA"/>
            <person name="William W."/>
        </authorList>
    </citation>
    <scope>NUCLEOTIDE SEQUENCE [LARGE SCALE GENOMIC DNA]</scope>
</reference>
<feature type="transmembrane region" description="Helical" evidence="5">
    <location>
        <begin position="21"/>
        <end position="47"/>
    </location>
</feature>
<keyword evidence="3 5" id="KW-1133">Transmembrane helix</keyword>
<dbReference type="InterPro" id="IPR039493">
    <property type="entry name" value="TMEM248/TMEM219"/>
</dbReference>